<reference evidence="3" key="1">
    <citation type="submission" date="2025-05" db="UniProtKB">
        <authorList>
            <consortium name="Ensembl"/>
        </authorList>
    </citation>
    <scope>IDENTIFICATION</scope>
</reference>
<dbReference type="InterPro" id="IPR040391">
    <property type="entry name" value="BEND5"/>
</dbReference>
<keyword evidence="4" id="KW-1185">Reference proteome</keyword>
<dbReference type="GO" id="GO:0003677">
    <property type="term" value="F:DNA binding"/>
    <property type="evidence" value="ECO:0007669"/>
    <property type="project" value="InterPro"/>
</dbReference>
<feature type="region of interest" description="Disordered" evidence="1">
    <location>
        <begin position="16"/>
        <end position="51"/>
    </location>
</feature>
<dbReference type="AlphaFoldDB" id="A0A9J8CIG0"/>
<evidence type="ECO:0000313" key="3">
    <source>
        <dbReference type="Ensembl" id="ENSCCRP00000169173.1"/>
    </source>
</evidence>
<sequence>MQQNLNEVLQRAFSKTGPSLLNRPSAPFESTPYGGPDELPNSSEGNIPTLNKNTSESALSLYEIKDGKIHIGDNIWIREEVWRKITSTTKDSLFVKEMAVALWGTATLQRRSVSGKECPTNRHSQKPPLTPSKLQVLRVCFSDWLKQKEPERGEREKREKQVGYYISPKIQDIIKKKGKMKMYNMLLFTSVNC</sequence>
<dbReference type="PANTHER" id="PTHR14628">
    <property type="entry name" value="BEN DOMAIN-CONTAINING PROTEIN 5"/>
    <property type="match status" value="1"/>
</dbReference>
<dbReference type="Proteomes" id="UP001108240">
    <property type="component" value="Unplaced"/>
</dbReference>
<dbReference type="PANTHER" id="PTHR14628:SF1">
    <property type="entry name" value="BEN DOMAIN-CONTAINING PROTEIN 5"/>
    <property type="match status" value="1"/>
</dbReference>
<dbReference type="Ensembl" id="ENSCCRT00000167816.1">
    <property type="protein sequence ID" value="ENSCCRP00000159161.1"/>
    <property type="gene ID" value="ENSCCRG00000077517.1"/>
</dbReference>
<name>A0A9J8CIG0_CYPCA</name>
<dbReference type="GeneTree" id="ENSGT00390000001724"/>
<feature type="compositionally biased region" description="Polar residues" evidence="1">
    <location>
        <begin position="40"/>
        <end position="51"/>
    </location>
</feature>
<dbReference type="Ensembl" id="ENSCCRT00000173819.1">
    <property type="protein sequence ID" value="ENSCCRP00000169173.1"/>
    <property type="gene ID" value="ENSCCRG00000077517.1"/>
</dbReference>
<protein>
    <recommendedName>
        <fullName evidence="2">BEN domain-containing protein</fullName>
    </recommendedName>
</protein>
<organism evidence="3 4">
    <name type="scientific">Cyprinus carpio carpio</name>
    <dbReference type="NCBI Taxonomy" id="630221"/>
    <lineage>
        <taxon>Eukaryota</taxon>
        <taxon>Metazoa</taxon>
        <taxon>Chordata</taxon>
        <taxon>Craniata</taxon>
        <taxon>Vertebrata</taxon>
        <taxon>Euteleostomi</taxon>
        <taxon>Actinopterygii</taxon>
        <taxon>Neopterygii</taxon>
        <taxon>Teleostei</taxon>
        <taxon>Ostariophysi</taxon>
        <taxon>Cypriniformes</taxon>
        <taxon>Cyprinidae</taxon>
        <taxon>Cyprininae</taxon>
        <taxon>Cyprinus</taxon>
    </lineage>
</organism>
<evidence type="ECO:0000259" key="2">
    <source>
        <dbReference type="Pfam" id="PF10523"/>
    </source>
</evidence>
<evidence type="ECO:0000256" key="1">
    <source>
        <dbReference type="SAM" id="MobiDB-lite"/>
    </source>
</evidence>
<proteinExistence type="predicted"/>
<dbReference type="Gene3D" id="1.10.10.2590">
    <property type="entry name" value="BEN domain"/>
    <property type="match status" value="1"/>
</dbReference>
<dbReference type="InterPro" id="IPR018379">
    <property type="entry name" value="BEN_domain"/>
</dbReference>
<evidence type="ECO:0000313" key="4">
    <source>
        <dbReference type="Proteomes" id="UP001108240"/>
    </source>
</evidence>
<dbReference type="GO" id="GO:0045892">
    <property type="term" value="P:negative regulation of DNA-templated transcription"/>
    <property type="evidence" value="ECO:0007669"/>
    <property type="project" value="InterPro"/>
</dbReference>
<accession>A0A9J8CIG0</accession>
<dbReference type="OMA" id="ECRPEHA"/>
<feature type="domain" description="BEN" evidence="2">
    <location>
        <begin position="94"/>
        <end position="157"/>
    </location>
</feature>
<dbReference type="Pfam" id="PF10523">
    <property type="entry name" value="BEN"/>
    <property type="match status" value="1"/>
</dbReference>